<proteinExistence type="predicted"/>
<dbReference type="AlphaFoldDB" id="A0A976FRB0"/>
<keyword evidence="4" id="KW-1185">Reference proteome</keyword>
<accession>A0A976FRB0</accession>
<dbReference type="EMBL" id="SHOA02000004">
    <property type="protein sequence ID" value="TDH71171.1"/>
    <property type="molecule type" value="Genomic_DNA"/>
</dbReference>
<gene>
    <name evidence="3" type="ORF">CCR75_006325</name>
</gene>
<comment type="caution">
    <text evidence="3">The sequence shown here is derived from an EMBL/GenBank/DDBJ whole genome shotgun (WGS) entry which is preliminary data.</text>
</comment>
<dbReference type="GeneID" id="94350066"/>
<organism evidence="3 4">
    <name type="scientific">Bremia lactucae</name>
    <name type="common">Lettuce downy mildew</name>
    <dbReference type="NCBI Taxonomy" id="4779"/>
    <lineage>
        <taxon>Eukaryota</taxon>
        <taxon>Sar</taxon>
        <taxon>Stramenopiles</taxon>
        <taxon>Oomycota</taxon>
        <taxon>Peronosporomycetes</taxon>
        <taxon>Peronosporales</taxon>
        <taxon>Peronosporaceae</taxon>
        <taxon>Bremia</taxon>
    </lineage>
</organism>
<dbReference type="RefSeq" id="XP_067820670.1">
    <property type="nucleotide sequence ID" value="XM_067964395.1"/>
</dbReference>
<reference evidence="3 4" key="1">
    <citation type="journal article" date="2021" name="Genome Biol.">
        <title>AFLAP: assembly-free linkage analysis pipeline using k-mers from genome sequencing data.</title>
        <authorList>
            <person name="Fletcher K."/>
            <person name="Zhang L."/>
            <person name="Gil J."/>
            <person name="Han R."/>
            <person name="Cavanaugh K."/>
            <person name="Michelmore R."/>
        </authorList>
    </citation>
    <scope>NUCLEOTIDE SEQUENCE [LARGE SCALE GENOMIC DNA]</scope>
    <source>
        <strain evidence="3 4">SF5</strain>
    </source>
</reference>
<feature type="chain" id="PRO_5037009483" evidence="2">
    <location>
        <begin position="22"/>
        <end position="145"/>
    </location>
</feature>
<dbReference type="KEGG" id="blac:94350066"/>
<feature type="region of interest" description="Disordered" evidence="1">
    <location>
        <begin position="116"/>
        <end position="145"/>
    </location>
</feature>
<evidence type="ECO:0000313" key="4">
    <source>
        <dbReference type="Proteomes" id="UP000294530"/>
    </source>
</evidence>
<protein>
    <submittedName>
        <fullName evidence="3">Uncharacterized protein</fullName>
    </submittedName>
</protein>
<sequence length="145" mass="16067">MFQRFSLRLAVVFLIIGCGSALEAIDTNSDTFGTQHSTDMNQPSAAISSNTRSLRLLKANAVGLKGLKGIIHSILTQKKIFQNLKLKNLGRQRSALPKKNTADNALEYQPERITPRLEKNGFPNSVRTRRSEGFGNRNGVRTNVN</sequence>
<feature type="signal peptide" evidence="2">
    <location>
        <begin position="1"/>
        <end position="21"/>
    </location>
</feature>
<evidence type="ECO:0000256" key="1">
    <source>
        <dbReference type="SAM" id="MobiDB-lite"/>
    </source>
</evidence>
<dbReference type="Proteomes" id="UP000294530">
    <property type="component" value="Unassembled WGS sequence"/>
</dbReference>
<evidence type="ECO:0000256" key="2">
    <source>
        <dbReference type="SAM" id="SignalP"/>
    </source>
</evidence>
<evidence type="ECO:0000313" key="3">
    <source>
        <dbReference type="EMBL" id="TDH71171.1"/>
    </source>
</evidence>
<name>A0A976FRB0_BRELC</name>
<keyword evidence="2" id="KW-0732">Signal</keyword>